<dbReference type="RefSeq" id="XP_002765320.1">
    <property type="nucleotide sequence ID" value="XM_002765274.1"/>
</dbReference>
<accession>C5LZ28</accession>
<gene>
    <name evidence="8" type="ORF">Pmar_PMAR016114</name>
</gene>
<evidence type="ECO:0000256" key="3">
    <source>
        <dbReference type="ARBA" id="ARBA00022771"/>
    </source>
</evidence>
<evidence type="ECO:0000256" key="5">
    <source>
        <dbReference type="ARBA" id="ARBA00023242"/>
    </source>
</evidence>
<keyword evidence="5" id="KW-0539">Nucleus</keyword>
<dbReference type="InterPro" id="IPR001510">
    <property type="entry name" value="Znf_PARP"/>
</dbReference>
<reference evidence="8 9" key="1">
    <citation type="submission" date="2008-07" db="EMBL/GenBank/DDBJ databases">
        <authorList>
            <person name="El-Sayed N."/>
            <person name="Caler E."/>
            <person name="Inman J."/>
            <person name="Amedeo P."/>
            <person name="Hass B."/>
            <person name="Wortman J."/>
        </authorList>
    </citation>
    <scope>NUCLEOTIDE SEQUENCE [LARGE SCALE GENOMIC DNA]</scope>
    <source>
        <strain evidence="9">ATCC 50983 / TXsc</strain>
    </source>
</reference>
<dbReference type="OrthoDB" id="10665532at2759"/>
<name>C5LZ28_PERM5</name>
<evidence type="ECO:0000313" key="8">
    <source>
        <dbReference type="EMBL" id="EEQ98037.1"/>
    </source>
</evidence>
<dbReference type="Gene3D" id="3.30.1740.10">
    <property type="entry name" value="Zinc finger, PARP-type"/>
    <property type="match status" value="1"/>
</dbReference>
<evidence type="ECO:0000313" key="9">
    <source>
        <dbReference type="Proteomes" id="UP000007800"/>
    </source>
</evidence>
<keyword evidence="3" id="KW-0863">Zinc-finger</keyword>
<comment type="subcellular location">
    <subcellularLocation>
        <location evidence="1">Nucleus</location>
    </subcellularLocation>
</comment>
<feature type="region of interest" description="Disordered" evidence="6">
    <location>
        <begin position="309"/>
        <end position="333"/>
    </location>
</feature>
<proteinExistence type="predicted"/>
<keyword evidence="2" id="KW-0479">Metal-binding</keyword>
<keyword evidence="4" id="KW-0862">Zinc</keyword>
<organism evidence="9">
    <name type="scientific">Perkinsus marinus (strain ATCC 50983 / TXsc)</name>
    <dbReference type="NCBI Taxonomy" id="423536"/>
    <lineage>
        <taxon>Eukaryota</taxon>
        <taxon>Sar</taxon>
        <taxon>Alveolata</taxon>
        <taxon>Perkinsozoa</taxon>
        <taxon>Perkinsea</taxon>
        <taxon>Perkinsida</taxon>
        <taxon>Perkinsidae</taxon>
        <taxon>Perkinsus</taxon>
    </lineage>
</organism>
<dbReference type="InParanoid" id="C5LZ28"/>
<sequence length="333" mass="35798">MATGRDTMGQSALTAAAGAVWDHHRRCWALEAPADTAKALFKFKVDSPNHSRTHCIACERKILENDLRIGYPAEDRFSAEGVRSLFLHVHCLPEELVSNDEGLAKLCRDRNSAGIQAWLAGHVVGFEALTKKKKAMLVQGFCETQPPAAPAAPMRSLSPSESEEPLTKGQCGSSVKSTERQVNPSYADVCESTPALKSIDKVARELLPESPIETPGLADCVTPVAPTNDKCSKYLGAWRLTSGGCTSGDSASADHKDHYITITLLEHLFASSPATDLDGKDTTASLTGVMANHTVFEQVRARHSERVANGVTEDSNSGDCLAERITNSGKKPQ</sequence>
<feature type="domain" description="PARP-type" evidence="7">
    <location>
        <begin position="43"/>
        <end position="137"/>
    </location>
</feature>
<dbReference type="PROSITE" id="PS50064">
    <property type="entry name" value="ZF_PARP_2"/>
    <property type="match status" value="1"/>
</dbReference>
<dbReference type="GO" id="GO:0008270">
    <property type="term" value="F:zinc ion binding"/>
    <property type="evidence" value="ECO:0007669"/>
    <property type="project" value="UniProtKB-KW"/>
</dbReference>
<keyword evidence="9" id="KW-1185">Reference proteome</keyword>
<evidence type="ECO:0000259" key="7">
    <source>
        <dbReference type="PROSITE" id="PS50064"/>
    </source>
</evidence>
<dbReference type="GO" id="GO:0005634">
    <property type="term" value="C:nucleus"/>
    <property type="evidence" value="ECO:0007669"/>
    <property type="project" value="UniProtKB-SubCell"/>
</dbReference>
<dbReference type="GO" id="GO:0003677">
    <property type="term" value="F:DNA binding"/>
    <property type="evidence" value="ECO:0007669"/>
    <property type="project" value="InterPro"/>
</dbReference>
<feature type="region of interest" description="Disordered" evidence="6">
    <location>
        <begin position="147"/>
        <end position="177"/>
    </location>
</feature>
<evidence type="ECO:0000256" key="4">
    <source>
        <dbReference type="ARBA" id="ARBA00022833"/>
    </source>
</evidence>
<evidence type="ECO:0000256" key="2">
    <source>
        <dbReference type="ARBA" id="ARBA00022723"/>
    </source>
</evidence>
<dbReference type="SUPFAM" id="SSF57716">
    <property type="entry name" value="Glucocorticoid receptor-like (DNA-binding domain)"/>
    <property type="match status" value="1"/>
</dbReference>
<dbReference type="GeneID" id="9040464"/>
<dbReference type="Proteomes" id="UP000007800">
    <property type="component" value="Unassembled WGS sequence"/>
</dbReference>
<protein>
    <recommendedName>
        <fullName evidence="7">PARP-type domain-containing protein</fullName>
    </recommendedName>
</protein>
<dbReference type="EMBL" id="GG686838">
    <property type="protein sequence ID" value="EEQ98037.1"/>
    <property type="molecule type" value="Genomic_DNA"/>
</dbReference>
<dbReference type="AlphaFoldDB" id="C5LZ28"/>
<evidence type="ECO:0000256" key="6">
    <source>
        <dbReference type="SAM" id="MobiDB-lite"/>
    </source>
</evidence>
<evidence type="ECO:0000256" key="1">
    <source>
        <dbReference type="ARBA" id="ARBA00004123"/>
    </source>
</evidence>
<dbReference type="InterPro" id="IPR036957">
    <property type="entry name" value="Znf_PARP_sf"/>
</dbReference>